<sequence>MGAAGAGTRGRAGRDRTGGGAALRRHTLAGADRAGTGGRIRCRRGRYRGRCDRTHHHAASEASAAAMTVAPPPLSVLLELTHRCPLACPYCSNPIALAALREEMDTAGWRSLLQQAADMGVLQAHFSGGEPMLRKDLPELVAHARALGLYSNLITSGVAGGEPMLDQLQAAGLEHVQLSVQDVDPAGADRIAGYRNSLAKKREFAAAVRARGLPLTLNAVLHRHNAERVPGMIALALEWQAERIEVAHTQYYGWGLRNRAALMPSREQLMATIDAVETARRELGDRLAIDFVTPDYYARQPKPCMGGWGQRFVNISPRGDVLPCHAAETIDGMRFDNLRERSLADIWNNGEAFVRFRGTAWMPEVCQGCPKREIDWGGCRCQALALSGDAATLDPVCERSPRHAEVRATAEREAAAPPPEFVYRRPGRPERVASASADARTADAP</sequence>
<dbReference type="CDD" id="cd01335">
    <property type="entry name" value="Radical_SAM"/>
    <property type="match status" value="1"/>
</dbReference>
<comment type="pathway">
    <text evidence="6">Cofactor biosynthesis; pyrroloquinoline quinone biosynthesis.</text>
</comment>
<dbReference type="AlphaFoldDB" id="A0A8E4GDD1"/>
<dbReference type="OrthoDB" id="9792276at2"/>
<dbReference type="Pfam" id="PF04055">
    <property type="entry name" value="Radical_SAM"/>
    <property type="match status" value="1"/>
</dbReference>
<keyword evidence="5 6" id="KW-0411">Iron-sulfur</keyword>
<dbReference type="GO" id="GO:1904047">
    <property type="term" value="F:S-adenosyl-L-methionine binding"/>
    <property type="evidence" value="ECO:0007669"/>
    <property type="project" value="UniProtKB-UniRule"/>
</dbReference>
<reference evidence="9 11" key="1">
    <citation type="submission" date="2020-07" db="EMBL/GenBank/DDBJ databases">
        <authorList>
            <person name="Teixeira M."/>
        </authorList>
    </citation>
    <scope>NUCLEOTIDE SEQUENCE</scope>
    <source>
        <strain evidence="10">3</strain>
        <strain evidence="9">Xanthomonas arboricola pv. juglandis CPBF 427</strain>
    </source>
</reference>
<dbReference type="GO" id="GO:0018189">
    <property type="term" value="P:pyrroloquinoline quinone biosynthetic process"/>
    <property type="evidence" value="ECO:0007669"/>
    <property type="project" value="UniProtKB-UniRule"/>
</dbReference>
<organism evidence="9">
    <name type="scientific">Xanthomonas campestris pv. juglandis</name>
    <name type="common">Xanthomonas arboricola pv. juglandis</name>
    <dbReference type="NCBI Taxonomy" id="195709"/>
    <lineage>
        <taxon>Bacteria</taxon>
        <taxon>Pseudomonadati</taxon>
        <taxon>Pseudomonadota</taxon>
        <taxon>Gammaproteobacteria</taxon>
        <taxon>Lysobacterales</taxon>
        <taxon>Lysobacteraceae</taxon>
        <taxon>Xanthomonas</taxon>
    </lineage>
</organism>
<dbReference type="HAMAP" id="MF_00660">
    <property type="entry name" value="PqqE"/>
    <property type="match status" value="1"/>
</dbReference>
<dbReference type="Pfam" id="PF13186">
    <property type="entry name" value="SPASM"/>
    <property type="match status" value="1"/>
</dbReference>
<dbReference type="SFLD" id="SFLDG01067">
    <property type="entry name" value="SPASM/twitch_domain_containing"/>
    <property type="match status" value="1"/>
</dbReference>
<dbReference type="SUPFAM" id="SSF102114">
    <property type="entry name" value="Radical SAM enzymes"/>
    <property type="match status" value="1"/>
</dbReference>
<dbReference type="NCBIfam" id="TIGR02109">
    <property type="entry name" value="PQQ_syn_pqqE"/>
    <property type="match status" value="1"/>
</dbReference>
<dbReference type="InterPro" id="IPR023885">
    <property type="entry name" value="4Fe4S-binding_SPASM_dom"/>
</dbReference>
<feature type="region of interest" description="Disordered" evidence="7">
    <location>
        <begin position="404"/>
        <end position="445"/>
    </location>
</feature>
<accession>A0A8E4GDD1</accession>
<evidence type="ECO:0000256" key="3">
    <source>
        <dbReference type="ARBA" id="ARBA00022905"/>
    </source>
</evidence>
<keyword evidence="1 6" id="KW-0949">S-adenosyl-L-methionine</keyword>
<protein>
    <recommendedName>
        <fullName evidence="6">PqqA peptide cyclase</fullName>
        <ecNumber evidence="6">1.21.98.4</ecNumber>
    </recommendedName>
    <alternativeName>
        <fullName evidence="6">Coenzyme PQQ synthesis protein E</fullName>
    </alternativeName>
</protein>
<dbReference type="PANTHER" id="PTHR11228">
    <property type="entry name" value="RADICAL SAM DOMAIN PROTEIN"/>
    <property type="match status" value="1"/>
</dbReference>
<feature type="compositionally biased region" description="Gly residues" evidence="7">
    <location>
        <begin position="1"/>
        <end position="10"/>
    </location>
</feature>
<dbReference type="SFLD" id="SFLDS00029">
    <property type="entry name" value="Radical_SAM"/>
    <property type="match status" value="1"/>
</dbReference>
<feature type="binding site" evidence="6">
    <location>
        <position position="91"/>
    </location>
    <ligand>
        <name>[4Fe-4S] cluster</name>
        <dbReference type="ChEBI" id="CHEBI:49883"/>
        <note>4Fe-4S-S-AdoMet</note>
    </ligand>
</feature>
<comment type="catalytic activity">
    <reaction evidence="6">
        <text>[PQQ precursor protein] + S-adenosyl-L-methionine = E-Y cross-linked-[PQQ precursor protein] + 5'-deoxyadenosine + L-methionine + H(+)</text>
        <dbReference type="Rhea" id="RHEA:56836"/>
        <dbReference type="Rhea" id="RHEA-COMP:14800"/>
        <dbReference type="Rhea" id="RHEA-COMP:14801"/>
        <dbReference type="ChEBI" id="CHEBI:15378"/>
        <dbReference type="ChEBI" id="CHEBI:17319"/>
        <dbReference type="ChEBI" id="CHEBI:57844"/>
        <dbReference type="ChEBI" id="CHEBI:59789"/>
        <dbReference type="ChEBI" id="CHEBI:141026"/>
        <dbReference type="ChEBI" id="CHEBI:141027"/>
        <dbReference type="EC" id="1.21.98.4"/>
    </reaction>
</comment>
<comment type="similarity">
    <text evidence="6">Belongs to the radical SAM superfamily. PqqE family.</text>
</comment>
<keyword evidence="2 6" id="KW-0479">Metal-binding</keyword>
<evidence type="ECO:0000313" key="10">
    <source>
        <dbReference type="EMBL" id="CAD1788938.1"/>
    </source>
</evidence>
<evidence type="ECO:0000256" key="7">
    <source>
        <dbReference type="SAM" id="MobiDB-lite"/>
    </source>
</evidence>
<dbReference type="GO" id="GO:0051539">
    <property type="term" value="F:4 iron, 4 sulfur cluster binding"/>
    <property type="evidence" value="ECO:0007669"/>
    <property type="project" value="UniProtKB-KW"/>
</dbReference>
<evidence type="ECO:0000256" key="6">
    <source>
        <dbReference type="HAMAP-Rule" id="MF_00660"/>
    </source>
</evidence>
<feature type="compositionally biased region" description="Basic and acidic residues" evidence="7">
    <location>
        <begin position="404"/>
        <end position="414"/>
    </location>
</feature>
<feature type="binding site" evidence="6">
    <location>
        <position position="84"/>
    </location>
    <ligand>
        <name>[4Fe-4S] cluster</name>
        <dbReference type="ChEBI" id="CHEBI:49883"/>
        <note>4Fe-4S-S-AdoMet</note>
    </ligand>
</feature>
<gene>
    <name evidence="6 9" type="primary">pqqE</name>
    <name evidence="10" type="ORF">XSP_001083</name>
    <name evidence="9" type="ORF">XSP_001095</name>
</gene>
<feature type="binding site" evidence="6">
    <location>
        <position position="88"/>
    </location>
    <ligand>
        <name>[4Fe-4S] cluster</name>
        <dbReference type="ChEBI" id="CHEBI:49883"/>
        <note>4Fe-4S-S-AdoMet</note>
    </ligand>
</feature>
<dbReference type="UniPathway" id="UPA00539"/>
<dbReference type="PANTHER" id="PTHR11228:SF7">
    <property type="entry name" value="PQQA PEPTIDE CYCLASE"/>
    <property type="match status" value="1"/>
</dbReference>
<keyword evidence="4 6" id="KW-0408">Iron</keyword>
<dbReference type="GO" id="GO:0009975">
    <property type="term" value="F:cyclase activity"/>
    <property type="evidence" value="ECO:0007669"/>
    <property type="project" value="UniProtKB-UniRule"/>
</dbReference>
<evidence type="ECO:0000259" key="8">
    <source>
        <dbReference type="PROSITE" id="PS51918"/>
    </source>
</evidence>
<feature type="region of interest" description="Disordered" evidence="7">
    <location>
        <begin position="1"/>
        <end position="35"/>
    </location>
</feature>
<dbReference type="GO" id="GO:0005506">
    <property type="term" value="F:iron ion binding"/>
    <property type="evidence" value="ECO:0007669"/>
    <property type="project" value="UniProtKB-UniRule"/>
</dbReference>
<evidence type="ECO:0000313" key="9">
    <source>
        <dbReference type="EMBL" id="CAD0318206.1"/>
    </source>
</evidence>
<proteinExistence type="inferred from homology"/>
<keyword evidence="6" id="KW-0560">Oxidoreductase</keyword>
<evidence type="ECO:0000256" key="1">
    <source>
        <dbReference type="ARBA" id="ARBA00022691"/>
    </source>
</evidence>
<comment type="function">
    <text evidence="6">Catalyzes the cross-linking of a glutamate residue and a tyrosine residue in the PqqA protein as part of the biosynthesis of pyrroloquinoline quinone (PQQ).</text>
</comment>
<dbReference type="CDD" id="cd21119">
    <property type="entry name" value="SPASM_PqqE"/>
    <property type="match status" value="1"/>
</dbReference>
<dbReference type="PROSITE" id="PS51918">
    <property type="entry name" value="RADICAL_SAM"/>
    <property type="match status" value="1"/>
</dbReference>
<evidence type="ECO:0000256" key="5">
    <source>
        <dbReference type="ARBA" id="ARBA00023014"/>
    </source>
</evidence>
<dbReference type="InterPro" id="IPR011843">
    <property type="entry name" value="PQQ_synth_PqqE_bac"/>
</dbReference>
<dbReference type="Gene3D" id="3.20.20.70">
    <property type="entry name" value="Aldolase class I"/>
    <property type="match status" value="1"/>
</dbReference>
<dbReference type="EMBL" id="LR824643">
    <property type="protein sequence ID" value="CAD0318206.1"/>
    <property type="molecule type" value="Genomic_DNA"/>
</dbReference>
<comment type="cofactor">
    <cofactor evidence="6">
        <name>[4Fe-4S] cluster</name>
        <dbReference type="ChEBI" id="CHEBI:49883"/>
    </cofactor>
    <text evidence="6">Binds 1 [4Fe-4S] cluster. The cluster is coordinated with 3 cysteines and an exchangeable S-adenosyl-L-methionine.</text>
</comment>
<evidence type="ECO:0000313" key="11">
    <source>
        <dbReference type="Proteomes" id="UP000514411"/>
    </source>
</evidence>
<feature type="domain" description="Radical SAM core" evidence="8">
    <location>
        <begin position="70"/>
        <end position="286"/>
    </location>
</feature>
<feature type="compositionally biased region" description="Low complexity" evidence="7">
    <location>
        <begin position="433"/>
        <end position="445"/>
    </location>
</feature>
<dbReference type="SFLD" id="SFLDG01386">
    <property type="entry name" value="main_SPASM_domain-containing"/>
    <property type="match status" value="1"/>
</dbReference>
<dbReference type="InterPro" id="IPR013785">
    <property type="entry name" value="Aldolase_TIM"/>
</dbReference>
<dbReference type="EC" id="1.21.98.4" evidence="6"/>
<dbReference type="InterPro" id="IPR050377">
    <property type="entry name" value="Radical_SAM_PqqE_MftC-like"/>
</dbReference>
<dbReference type="SFLD" id="SFLDF00280">
    <property type="entry name" value="coenzyme_PQQ_synthesis_protein"/>
    <property type="match status" value="1"/>
</dbReference>
<keyword evidence="6" id="KW-0004">4Fe-4S</keyword>
<dbReference type="GO" id="GO:0016491">
    <property type="term" value="F:oxidoreductase activity"/>
    <property type="evidence" value="ECO:0007669"/>
    <property type="project" value="UniProtKB-KW"/>
</dbReference>
<evidence type="ECO:0000256" key="2">
    <source>
        <dbReference type="ARBA" id="ARBA00022723"/>
    </source>
</evidence>
<comment type="subunit">
    <text evidence="6">Interacts with PqqD. The interaction is necessary for activity of PqqE.</text>
</comment>
<evidence type="ECO:0000256" key="4">
    <source>
        <dbReference type="ARBA" id="ARBA00023004"/>
    </source>
</evidence>
<dbReference type="Proteomes" id="UP000514411">
    <property type="component" value="Chromosome"/>
</dbReference>
<keyword evidence="3 6" id="KW-0884">PQQ biosynthesis</keyword>
<dbReference type="NCBIfam" id="TIGR04085">
    <property type="entry name" value="rSAM_more_4Fe4S"/>
    <property type="match status" value="1"/>
</dbReference>
<dbReference type="InterPro" id="IPR058240">
    <property type="entry name" value="rSAM_sf"/>
</dbReference>
<dbReference type="EMBL" id="LR861807">
    <property type="protein sequence ID" value="CAD1788938.1"/>
    <property type="molecule type" value="Genomic_DNA"/>
</dbReference>
<dbReference type="InterPro" id="IPR007197">
    <property type="entry name" value="rSAM"/>
</dbReference>
<name>A0A8E4GDD1_XANCJ</name>